<dbReference type="GO" id="GO:0004519">
    <property type="term" value="F:endonuclease activity"/>
    <property type="evidence" value="ECO:0007669"/>
    <property type="project" value="UniProtKB-KW"/>
</dbReference>
<dbReference type="AlphaFoldDB" id="A0A9D9HDQ8"/>
<dbReference type="PANTHER" id="PTHR42834">
    <property type="entry name" value="ENDONUCLEASE/EXONUCLEASE/PHOSPHATASE FAMILY PROTEIN (AFU_ORTHOLOGUE AFUA_3G09210)"/>
    <property type="match status" value="1"/>
</dbReference>
<evidence type="ECO:0000313" key="3">
    <source>
        <dbReference type="EMBL" id="MBO8450435.1"/>
    </source>
</evidence>
<gene>
    <name evidence="3" type="ORF">IAA96_04945</name>
</gene>
<dbReference type="InterPro" id="IPR036691">
    <property type="entry name" value="Endo/exonu/phosph_ase_sf"/>
</dbReference>
<evidence type="ECO:0000256" key="1">
    <source>
        <dbReference type="SAM" id="MobiDB-lite"/>
    </source>
</evidence>
<organism evidence="3 4">
    <name type="scientific">Candidatus Avitreponema avistercoris</name>
    <dbReference type="NCBI Taxonomy" id="2840705"/>
    <lineage>
        <taxon>Bacteria</taxon>
        <taxon>Pseudomonadati</taxon>
        <taxon>Spirochaetota</taxon>
        <taxon>Spirochaetia</taxon>
        <taxon>Spirochaetales</taxon>
        <taxon>Candidatus Avitreponema</taxon>
    </lineage>
</organism>
<proteinExistence type="predicted"/>
<comment type="caution">
    <text evidence="3">The sequence shown here is derived from an EMBL/GenBank/DDBJ whole genome shotgun (WGS) entry which is preliminary data.</text>
</comment>
<sequence length="397" mass="43288">MKHALFPFSVRSASARTAAARSAFIRYIRACASVLLSAALISCRPVPDAGGDTEITLVTYNAQTFFDSVTEGSEFREFRKADWNEGLYRTRLERLAGTLSAAAAIPDTEEKPAASGLTEFLQSLRRFAAAGRKLPDIAVLQEIENEEVLRDLTAFLPVPDFYPHILFVPAGKGSAFSTGILSVFPVASCTIHSIQDKSGVSLRPAAEVLLETGSGPLVLFAVHWKSKSGNNGSRGIRAAQEEVLAARIRVLQRMKPDVPFLVCGDFNQQPEEFTQLRSLRCAWDFLPAGAGTYFWRGNWEKIDNIFVSAHFTPGLESGANRFRIAGDGGLQDRDGAPYAFRIHTGQGFSDHLPLVFRFRYTTPQPSEARKPAALPNSTASSLSSGKPSVPIRANSFS</sequence>
<dbReference type="SUPFAM" id="SSF56219">
    <property type="entry name" value="DNase I-like"/>
    <property type="match status" value="1"/>
</dbReference>
<dbReference type="Proteomes" id="UP000823616">
    <property type="component" value="Unassembled WGS sequence"/>
</dbReference>
<reference evidence="3" key="2">
    <citation type="journal article" date="2021" name="PeerJ">
        <title>Extensive microbial diversity within the chicken gut microbiome revealed by metagenomics and culture.</title>
        <authorList>
            <person name="Gilroy R."/>
            <person name="Ravi A."/>
            <person name="Getino M."/>
            <person name="Pursley I."/>
            <person name="Horton D.L."/>
            <person name="Alikhan N.F."/>
            <person name="Baker D."/>
            <person name="Gharbi K."/>
            <person name="Hall N."/>
            <person name="Watson M."/>
            <person name="Adriaenssens E.M."/>
            <person name="Foster-Nyarko E."/>
            <person name="Jarju S."/>
            <person name="Secka A."/>
            <person name="Antonio M."/>
            <person name="Oren A."/>
            <person name="Chaudhuri R.R."/>
            <person name="La Ragione R."/>
            <person name="Hildebrand F."/>
            <person name="Pallen M.J."/>
        </authorList>
    </citation>
    <scope>NUCLEOTIDE SEQUENCE</scope>
    <source>
        <strain evidence="3">B3-4054</strain>
    </source>
</reference>
<dbReference type="Gene3D" id="3.60.10.10">
    <property type="entry name" value="Endonuclease/exonuclease/phosphatase"/>
    <property type="match status" value="1"/>
</dbReference>
<feature type="region of interest" description="Disordered" evidence="1">
    <location>
        <begin position="365"/>
        <end position="397"/>
    </location>
</feature>
<reference evidence="3" key="1">
    <citation type="submission" date="2020-10" db="EMBL/GenBank/DDBJ databases">
        <authorList>
            <person name="Gilroy R."/>
        </authorList>
    </citation>
    <scope>NUCLEOTIDE SEQUENCE</scope>
    <source>
        <strain evidence="3">B3-4054</strain>
    </source>
</reference>
<feature type="compositionally biased region" description="Polar residues" evidence="1">
    <location>
        <begin position="375"/>
        <end position="386"/>
    </location>
</feature>
<accession>A0A9D9HDQ8</accession>
<protein>
    <submittedName>
        <fullName evidence="3">Endonuclease/exonuclease/phosphatase family protein</fullName>
    </submittedName>
</protein>
<dbReference type="PANTHER" id="PTHR42834:SF1">
    <property type="entry name" value="ENDONUCLEASE_EXONUCLEASE_PHOSPHATASE FAMILY PROTEIN (AFU_ORTHOLOGUE AFUA_3G09210)"/>
    <property type="match status" value="1"/>
</dbReference>
<dbReference type="Pfam" id="PF03372">
    <property type="entry name" value="Exo_endo_phos"/>
    <property type="match status" value="1"/>
</dbReference>
<feature type="domain" description="Endonuclease/exonuclease/phosphatase" evidence="2">
    <location>
        <begin position="120"/>
        <end position="313"/>
    </location>
</feature>
<keyword evidence="3" id="KW-0255">Endonuclease</keyword>
<keyword evidence="3" id="KW-0540">Nuclease</keyword>
<dbReference type="EMBL" id="JADIMS010000083">
    <property type="protein sequence ID" value="MBO8450435.1"/>
    <property type="molecule type" value="Genomic_DNA"/>
</dbReference>
<name>A0A9D9HDQ8_9SPIR</name>
<dbReference type="InterPro" id="IPR005135">
    <property type="entry name" value="Endo/exonuclease/phosphatase"/>
</dbReference>
<evidence type="ECO:0000313" key="4">
    <source>
        <dbReference type="Proteomes" id="UP000823616"/>
    </source>
</evidence>
<keyword evidence="3" id="KW-0378">Hydrolase</keyword>
<evidence type="ECO:0000259" key="2">
    <source>
        <dbReference type="Pfam" id="PF03372"/>
    </source>
</evidence>